<comment type="similarity">
    <text evidence="1 2">Belongs to the actin family.</text>
</comment>
<dbReference type="EMBL" id="CAVLGL010000082">
    <property type="protein sequence ID" value="CAK1588121.1"/>
    <property type="molecule type" value="Genomic_DNA"/>
</dbReference>
<sequence>MSFEKPVIVIDNGSYNIKAGFSCDNHPVSIFRNVVGRPIYLNGGYGREYYDVYIGDDTICNAEDLDLSRPVINGQIANWDNMERVWHHIFYQELKAAPEDRAVLLTCSPMSPISEKIKCCEVFFETLNSPDLCIRPQCVLALYGSGVTTGICVDVGHDNTNINPIYEGGVISYAHMQTHIGGKQISNFIEKHLQERNLNLGIQEIDVVEEIKRDCLYRSFNSSMHQDDVCEDYLLPDGTKINIGEETLLLGEIFFQPELINIEQHYCLPLHEAITTSVLKCDPDLTSELYDAVTLCGGSSMVPGFGTRLAAEIEKVIDSSITLLSSLEGYAMVWLGGAVFASLPESKHVWISKSSYEDHGENIVRKKIL</sequence>
<protein>
    <recommendedName>
        <fullName evidence="5">Actin</fullName>
    </recommendedName>
</protein>
<keyword evidence="4" id="KW-1185">Reference proteome</keyword>
<dbReference type="PRINTS" id="PR00190">
    <property type="entry name" value="ACTIN"/>
</dbReference>
<evidence type="ECO:0000313" key="4">
    <source>
        <dbReference type="Proteomes" id="UP001314205"/>
    </source>
</evidence>
<dbReference type="Gene3D" id="3.90.640.10">
    <property type="entry name" value="Actin, Chain A, domain 4"/>
    <property type="match status" value="1"/>
</dbReference>
<evidence type="ECO:0000256" key="2">
    <source>
        <dbReference type="RuleBase" id="RU000487"/>
    </source>
</evidence>
<proteinExistence type="inferred from homology"/>
<accession>A0AAV1L259</accession>
<evidence type="ECO:0008006" key="5">
    <source>
        <dbReference type="Google" id="ProtNLM"/>
    </source>
</evidence>
<dbReference type="Proteomes" id="UP001314205">
    <property type="component" value="Unassembled WGS sequence"/>
</dbReference>
<reference evidence="3 4" key="1">
    <citation type="submission" date="2023-11" db="EMBL/GenBank/DDBJ databases">
        <authorList>
            <person name="Hedman E."/>
            <person name="Englund M."/>
            <person name="Stromberg M."/>
            <person name="Nyberg Akerstrom W."/>
            <person name="Nylinder S."/>
            <person name="Jareborg N."/>
            <person name="Kallberg Y."/>
            <person name="Kronander E."/>
        </authorList>
    </citation>
    <scope>NUCLEOTIDE SEQUENCE [LARGE SCALE GENOMIC DNA]</scope>
</reference>
<dbReference type="SUPFAM" id="SSF53067">
    <property type="entry name" value="Actin-like ATPase domain"/>
    <property type="match status" value="2"/>
</dbReference>
<organism evidence="3 4">
    <name type="scientific">Parnassius mnemosyne</name>
    <name type="common">clouded apollo</name>
    <dbReference type="NCBI Taxonomy" id="213953"/>
    <lineage>
        <taxon>Eukaryota</taxon>
        <taxon>Metazoa</taxon>
        <taxon>Ecdysozoa</taxon>
        <taxon>Arthropoda</taxon>
        <taxon>Hexapoda</taxon>
        <taxon>Insecta</taxon>
        <taxon>Pterygota</taxon>
        <taxon>Neoptera</taxon>
        <taxon>Endopterygota</taxon>
        <taxon>Lepidoptera</taxon>
        <taxon>Glossata</taxon>
        <taxon>Ditrysia</taxon>
        <taxon>Papilionoidea</taxon>
        <taxon>Papilionidae</taxon>
        <taxon>Parnassiinae</taxon>
        <taxon>Parnassini</taxon>
        <taxon>Parnassius</taxon>
        <taxon>Driopa</taxon>
    </lineage>
</organism>
<dbReference type="AlphaFoldDB" id="A0AAV1L259"/>
<evidence type="ECO:0000313" key="3">
    <source>
        <dbReference type="EMBL" id="CAK1588121.1"/>
    </source>
</evidence>
<dbReference type="Gene3D" id="3.30.420.40">
    <property type="match status" value="2"/>
</dbReference>
<dbReference type="Pfam" id="PF00022">
    <property type="entry name" value="Actin"/>
    <property type="match status" value="1"/>
</dbReference>
<dbReference type="PANTHER" id="PTHR11937">
    <property type="entry name" value="ACTIN"/>
    <property type="match status" value="1"/>
</dbReference>
<comment type="caution">
    <text evidence="3">The sequence shown here is derived from an EMBL/GenBank/DDBJ whole genome shotgun (WGS) entry which is preliminary data.</text>
</comment>
<dbReference type="InterPro" id="IPR004000">
    <property type="entry name" value="Actin"/>
</dbReference>
<dbReference type="FunFam" id="3.30.420.40:FF:000050">
    <property type="entry name" value="Actin, alpha skeletal muscle"/>
    <property type="match status" value="1"/>
</dbReference>
<name>A0AAV1L259_9NEOP</name>
<dbReference type="SMART" id="SM00268">
    <property type="entry name" value="ACTIN"/>
    <property type="match status" value="1"/>
</dbReference>
<gene>
    <name evidence="3" type="ORF">PARMNEM_LOCUS8805</name>
</gene>
<dbReference type="InterPro" id="IPR043129">
    <property type="entry name" value="ATPase_NBD"/>
</dbReference>
<evidence type="ECO:0000256" key="1">
    <source>
        <dbReference type="ARBA" id="ARBA00006752"/>
    </source>
</evidence>